<organism evidence="2 3">
    <name type="scientific">Puccinia graminis f. sp. tritici (strain CRL 75-36-700-3 / race SCCL)</name>
    <name type="common">Black stem rust fungus</name>
    <dbReference type="NCBI Taxonomy" id="418459"/>
    <lineage>
        <taxon>Eukaryota</taxon>
        <taxon>Fungi</taxon>
        <taxon>Dikarya</taxon>
        <taxon>Basidiomycota</taxon>
        <taxon>Pucciniomycotina</taxon>
        <taxon>Pucciniomycetes</taxon>
        <taxon>Pucciniales</taxon>
        <taxon>Pucciniaceae</taxon>
        <taxon>Puccinia</taxon>
    </lineage>
</organism>
<accession>E3JQE8</accession>
<dbReference type="Proteomes" id="UP000008783">
    <property type="component" value="Unassembled WGS sequence"/>
</dbReference>
<name>E3JQE8_PUCGT</name>
<feature type="region of interest" description="Disordered" evidence="1">
    <location>
        <begin position="99"/>
        <end position="125"/>
    </location>
</feature>
<gene>
    <name evidence="2" type="ORF">PGTG_00183</name>
</gene>
<keyword evidence="3" id="KW-1185">Reference proteome</keyword>
<sequence length="125" mass="13933">MSKGMRTCFERHPPPTWASLPSCGTTFKMNRRVISTAGIPRKNPRLHRKPLQFTMLINPCSLQFDPPPTGSVIESKHCLLFHRSPAMWHSFGSAFHPASVSESESTLQDERPGQTAPADERAPGH</sequence>
<proteinExistence type="predicted"/>
<reference evidence="3" key="2">
    <citation type="journal article" date="2011" name="Proc. Natl. Acad. Sci. U.S.A.">
        <title>Obligate biotrophy features unraveled by the genomic analysis of rust fungi.</title>
        <authorList>
            <person name="Duplessis S."/>
            <person name="Cuomo C.A."/>
            <person name="Lin Y.-C."/>
            <person name="Aerts A."/>
            <person name="Tisserant E."/>
            <person name="Veneault-Fourrey C."/>
            <person name="Joly D.L."/>
            <person name="Hacquard S."/>
            <person name="Amselem J."/>
            <person name="Cantarel B.L."/>
            <person name="Chiu R."/>
            <person name="Coutinho P.M."/>
            <person name="Feau N."/>
            <person name="Field M."/>
            <person name="Frey P."/>
            <person name="Gelhaye E."/>
            <person name="Goldberg J."/>
            <person name="Grabherr M.G."/>
            <person name="Kodira C.D."/>
            <person name="Kohler A."/>
            <person name="Kuees U."/>
            <person name="Lindquist E.A."/>
            <person name="Lucas S.M."/>
            <person name="Mago R."/>
            <person name="Mauceli E."/>
            <person name="Morin E."/>
            <person name="Murat C."/>
            <person name="Pangilinan J.L."/>
            <person name="Park R."/>
            <person name="Pearson M."/>
            <person name="Quesneville H."/>
            <person name="Rouhier N."/>
            <person name="Sakthikumar S."/>
            <person name="Salamov A.A."/>
            <person name="Schmutz J."/>
            <person name="Selles B."/>
            <person name="Shapiro H."/>
            <person name="Tanguay P."/>
            <person name="Tuskan G.A."/>
            <person name="Henrissat B."/>
            <person name="Van de Peer Y."/>
            <person name="Rouze P."/>
            <person name="Ellis J.G."/>
            <person name="Dodds P.N."/>
            <person name="Schein J.E."/>
            <person name="Zhong S."/>
            <person name="Hamelin R.C."/>
            <person name="Grigoriev I.V."/>
            <person name="Szabo L.J."/>
            <person name="Martin F."/>
        </authorList>
    </citation>
    <scope>NUCLEOTIDE SEQUENCE [LARGE SCALE GENOMIC DNA]</scope>
    <source>
        <strain evidence="3">CRL 75-36-700-3 / race SCCL</strain>
    </source>
</reference>
<dbReference type="GeneID" id="10528231"/>
<reference key="1">
    <citation type="submission" date="2007-01" db="EMBL/GenBank/DDBJ databases">
        <title>The Genome Sequence of Puccinia graminis f. sp. tritici Strain CRL 75-36-700-3.</title>
        <authorList>
            <consortium name="The Broad Institute Genome Sequencing Platform"/>
            <person name="Birren B."/>
            <person name="Lander E."/>
            <person name="Galagan J."/>
            <person name="Nusbaum C."/>
            <person name="Devon K."/>
            <person name="Cuomo C."/>
            <person name="Jaffe D."/>
            <person name="Butler J."/>
            <person name="Alvarez P."/>
            <person name="Gnerre S."/>
            <person name="Grabherr M."/>
            <person name="Mauceli E."/>
            <person name="Brockman W."/>
            <person name="Young S."/>
            <person name="LaButti K."/>
            <person name="Sykes S."/>
            <person name="DeCaprio D."/>
            <person name="Crawford M."/>
            <person name="Koehrsen M."/>
            <person name="Engels R."/>
            <person name="Montgomery P."/>
            <person name="Pearson M."/>
            <person name="Howarth C."/>
            <person name="Larson L."/>
            <person name="White J."/>
            <person name="Zeng Q."/>
            <person name="Kodira C."/>
            <person name="Yandava C."/>
            <person name="Alvarado L."/>
            <person name="O'Leary S."/>
            <person name="Szabo L."/>
            <person name="Dean R."/>
            <person name="Schein J."/>
        </authorList>
    </citation>
    <scope>NUCLEOTIDE SEQUENCE</scope>
    <source>
        <strain>CRL 75-36-700-3</strain>
    </source>
</reference>
<dbReference type="VEuPathDB" id="FungiDB:PGTG_00183"/>
<evidence type="ECO:0000256" key="1">
    <source>
        <dbReference type="SAM" id="MobiDB-lite"/>
    </source>
</evidence>
<protein>
    <submittedName>
        <fullName evidence="2">Uncharacterized protein</fullName>
    </submittedName>
</protein>
<dbReference type="RefSeq" id="XP_003307233.1">
    <property type="nucleotide sequence ID" value="XM_003307185.1"/>
</dbReference>
<dbReference type="HOGENOM" id="CLU_1993722_0_0_1"/>
<dbReference type="OrthoDB" id="10540164at2759"/>
<evidence type="ECO:0000313" key="3">
    <source>
        <dbReference type="Proteomes" id="UP000008783"/>
    </source>
</evidence>
<evidence type="ECO:0000313" key="2">
    <source>
        <dbReference type="EMBL" id="EFP74227.1"/>
    </source>
</evidence>
<dbReference type="InParanoid" id="E3JQE8"/>
<dbReference type="KEGG" id="pgr:PGTG_00183"/>
<feature type="compositionally biased region" description="Basic and acidic residues" evidence="1">
    <location>
        <begin position="108"/>
        <end position="125"/>
    </location>
</feature>
<dbReference type="AlphaFoldDB" id="E3JQE8"/>
<dbReference type="EMBL" id="DS178262">
    <property type="protein sequence ID" value="EFP74227.1"/>
    <property type="molecule type" value="Genomic_DNA"/>
</dbReference>